<accession>A0AAJ4AZM1</accession>
<dbReference type="Proteomes" id="UP000464688">
    <property type="component" value="Chromosome"/>
</dbReference>
<sequence>MLFLAQTIKNKLNALSALMSSNTIFLKWPSRIKRCKVIQIIRLYSDTERWRPPAARLTLPRFFATIQLPTYFVTHCHSLQVDKSAVLKRAVA</sequence>
<organism evidence="1 2">
    <name type="scientific">Pseudomonas syringae UB303</name>
    <dbReference type="NCBI Taxonomy" id="1357287"/>
    <lineage>
        <taxon>Bacteria</taxon>
        <taxon>Pseudomonadati</taxon>
        <taxon>Pseudomonadota</taxon>
        <taxon>Gammaproteobacteria</taxon>
        <taxon>Pseudomonadales</taxon>
        <taxon>Pseudomonadaceae</taxon>
        <taxon>Pseudomonas</taxon>
        <taxon>Pseudomonas syringae</taxon>
    </lineage>
</organism>
<evidence type="ECO:0000313" key="2">
    <source>
        <dbReference type="Proteomes" id="UP000464688"/>
    </source>
</evidence>
<evidence type="ECO:0000313" key="1">
    <source>
        <dbReference type="EMBL" id="QHF09116.1"/>
    </source>
</evidence>
<reference evidence="1 2" key="1">
    <citation type="journal article" date="2014" name="Genome Announc.">
        <title>Draft Genome Sequences of a Phylogenetically Diverse Suite of Pseudomonas syringae Strains from Multiple Source Populations.</title>
        <authorList>
            <person name="Baltrus D.A."/>
            <person name="Yourstone S."/>
            <person name="Lind A."/>
            <person name="Guilbaud C."/>
            <person name="Sands D.C."/>
            <person name="Jones C.D."/>
            <person name="Morris C.E."/>
            <person name="Dangl J.L."/>
        </authorList>
    </citation>
    <scope>NUCLEOTIDE SEQUENCE [LARGE SCALE GENOMIC DNA]</scope>
    <source>
        <strain evidence="1 2">UB303</strain>
    </source>
</reference>
<dbReference type="EMBL" id="CP047267">
    <property type="protein sequence ID" value="QHF09116.1"/>
    <property type="molecule type" value="Genomic_DNA"/>
</dbReference>
<name>A0AAJ4AZM1_PSESX</name>
<gene>
    <name evidence="1" type="ORF">N026_17255</name>
</gene>
<protein>
    <submittedName>
        <fullName evidence="1">Uncharacterized protein</fullName>
    </submittedName>
</protein>
<proteinExistence type="predicted"/>
<dbReference type="AlphaFoldDB" id="A0AAJ4AZM1"/>